<dbReference type="SMART" id="SM00226">
    <property type="entry name" value="LMWPc"/>
    <property type="match status" value="1"/>
</dbReference>
<dbReference type="EMBL" id="BLYL01000020">
    <property type="protein sequence ID" value="GFO95521.1"/>
    <property type="molecule type" value="Genomic_DNA"/>
</dbReference>
<dbReference type="RefSeq" id="WP_015533661.1">
    <property type="nucleotide sequence ID" value="NZ_BLYL01000020.1"/>
</dbReference>
<evidence type="ECO:0000256" key="1">
    <source>
        <dbReference type="ARBA" id="ARBA00013064"/>
    </source>
</evidence>
<dbReference type="InterPro" id="IPR036196">
    <property type="entry name" value="Ptyr_pPase_sf"/>
</dbReference>
<dbReference type="AlphaFoldDB" id="A0AAI9NZP4"/>
<dbReference type="PANTHER" id="PTHR11717:SF7">
    <property type="entry name" value="LOW MOLECULAR WEIGHT PHOSPHOTYROSINE PROTEIN PHOSPHATASE"/>
    <property type="match status" value="1"/>
</dbReference>
<accession>A0AAI9NZP4</accession>
<dbReference type="Gene3D" id="3.40.50.2300">
    <property type="match status" value="1"/>
</dbReference>
<dbReference type="CDD" id="cd16343">
    <property type="entry name" value="LMWPTP"/>
    <property type="match status" value="1"/>
</dbReference>
<gene>
    <name evidence="4" type="ORF">COEU31_25670</name>
</gene>
<dbReference type="EC" id="3.1.3.48" evidence="1"/>
<protein>
    <recommendedName>
        <fullName evidence="1">protein-tyrosine-phosphatase</fullName>
        <ecNumber evidence="1">3.1.3.48</ecNumber>
    </recommendedName>
</protein>
<feature type="domain" description="Phosphotyrosine protein phosphatase I" evidence="3">
    <location>
        <begin position="2"/>
        <end position="158"/>
    </location>
</feature>
<sequence length="165" mass="18898">MIRVLFICHGNICRSPISEFVLKDMVEKLSIADKFDIASAATSTEEIWGGKGNPIYPPAQEVLRAHGIGKTAYTDFSGKRARQVTRRDYEYYDYLLCADTANVRNTMRITGPDYQDKIHLLLDYAGRYGQSIADPWYTGRFDETYRDVCQGCEGFLEYLRQGNRL</sequence>
<dbReference type="Pfam" id="PF01451">
    <property type="entry name" value="LMWPc"/>
    <property type="match status" value="1"/>
</dbReference>
<dbReference type="InterPro" id="IPR023485">
    <property type="entry name" value="Ptyr_pPase"/>
</dbReference>
<reference evidence="4" key="1">
    <citation type="submission" date="2020-06" db="EMBL/GenBank/DDBJ databases">
        <title>Characterization of fructooligosaccharide metabolism and fructooligosaccharide-degrading enzymes in human commensal butyrate producers.</title>
        <authorList>
            <person name="Tanno H."/>
            <person name="Fujii T."/>
            <person name="Hirano K."/>
            <person name="Maeno S."/>
            <person name="Tonozuka T."/>
            <person name="Sakamoto M."/>
            <person name="Ohkuma M."/>
            <person name="Tochio T."/>
            <person name="Endo A."/>
        </authorList>
    </citation>
    <scope>NUCLEOTIDE SEQUENCE</scope>
    <source>
        <strain evidence="4">JCM 31265</strain>
    </source>
</reference>
<dbReference type="PANTHER" id="PTHR11717">
    <property type="entry name" value="LOW MOLECULAR WEIGHT PROTEIN TYROSINE PHOSPHATASE"/>
    <property type="match status" value="1"/>
</dbReference>
<dbReference type="Proteomes" id="UP000660047">
    <property type="component" value="Unassembled WGS sequence"/>
</dbReference>
<evidence type="ECO:0000313" key="4">
    <source>
        <dbReference type="EMBL" id="GFO95521.1"/>
    </source>
</evidence>
<organism evidence="4 5">
    <name type="scientific">Coprococcus eutactus</name>
    <dbReference type="NCBI Taxonomy" id="33043"/>
    <lineage>
        <taxon>Bacteria</taxon>
        <taxon>Bacillati</taxon>
        <taxon>Bacillota</taxon>
        <taxon>Clostridia</taxon>
        <taxon>Lachnospirales</taxon>
        <taxon>Lachnospiraceae</taxon>
        <taxon>Coprococcus</taxon>
    </lineage>
</organism>
<evidence type="ECO:0000259" key="3">
    <source>
        <dbReference type="SMART" id="SM00226"/>
    </source>
</evidence>
<name>A0AAI9NZP4_9FIRM</name>
<evidence type="ECO:0000313" key="5">
    <source>
        <dbReference type="Proteomes" id="UP000660047"/>
    </source>
</evidence>
<evidence type="ECO:0000256" key="2">
    <source>
        <dbReference type="ARBA" id="ARBA00051722"/>
    </source>
</evidence>
<comment type="caution">
    <text evidence="4">The sequence shown here is derived from an EMBL/GenBank/DDBJ whole genome shotgun (WGS) entry which is preliminary data.</text>
</comment>
<dbReference type="SUPFAM" id="SSF52788">
    <property type="entry name" value="Phosphotyrosine protein phosphatases I"/>
    <property type="match status" value="1"/>
</dbReference>
<comment type="catalytic activity">
    <reaction evidence="2">
        <text>O-phospho-L-tyrosyl-[protein] + H2O = L-tyrosyl-[protein] + phosphate</text>
        <dbReference type="Rhea" id="RHEA:10684"/>
        <dbReference type="Rhea" id="RHEA-COMP:10136"/>
        <dbReference type="Rhea" id="RHEA-COMP:20101"/>
        <dbReference type="ChEBI" id="CHEBI:15377"/>
        <dbReference type="ChEBI" id="CHEBI:43474"/>
        <dbReference type="ChEBI" id="CHEBI:46858"/>
        <dbReference type="ChEBI" id="CHEBI:61978"/>
        <dbReference type="EC" id="3.1.3.48"/>
    </reaction>
</comment>
<dbReference type="InterPro" id="IPR050438">
    <property type="entry name" value="LMW_PTPase"/>
</dbReference>
<proteinExistence type="predicted"/>
<dbReference type="GO" id="GO:0004725">
    <property type="term" value="F:protein tyrosine phosphatase activity"/>
    <property type="evidence" value="ECO:0007669"/>
    <property type="project" value="UniProtKB-EC"/>
</dbReference>